<accession>A0A183CY59</accession>
<reference evidence="3" key="1">
    <citation type="submission" date="2016-06" db="UniProtKB">
        <authorList>
            <consortium name="WormBaseParasite"/>
        </authorList>
    </citation>
    <scope>IDENTIFICATION</scope>
</reference>
<dbReference type="Proteomes" id="UP000271098">
    <property type="component" value="Unassembled WGS sequence"/>
</dbReference>
<keyword evidence="2" id="KW-1185">Reference proteome</keyword>
<reference evidence="1 2" key="2">
    <citation type="submission" date="2018-11" db="EMBL/GenBank/DDBJ databases">
        <authorList>
            <consortium name="Pathogen Informatics"/>
        </authorList>
    </citation>
    <scope>NUCLEOTIDE SEQUENCE [LARGE SCALE GENOMIC DNA]</scope>
</reference>
<dbReference type="WBParaSite" id="GPUH_0000140301-mRNA-1">
    <property type="protein sequence ID" value="GPUH_0000140301-mRNA-1"/>
    <property type="gene ID" value="GPUH_0000140301"/>
</dbReference>
<organism evidence="3">
    <name type="scientific">Gongylonema pulchrum</name>
    <dbReference type="NCBI Taxonomy" id="637853"/>
    <lineage>
        <taxon>Eukaryota</taxon>
        <taxon>Metazoa</taxon>
        <taxon>Ecdysozoa</taxon>
        <taxon>Nematoda</taxon>
        <taxon>Chromadorea</taxon>
        <taxon>Rhabditida</taxon>
        <taxon>Spirurina</taxon>
        <taxon>Spiruromorpha</taxon>
        <taxon>Spiruroidea</taxon>
        <taxon>Gongylonematidae</taxon>
        <taxon>Gongylonema</taxon>
    </lineage>
</organism>
<evidence type="ECO:0000313" key="1">
    <source>
        <dbReference type="EMBL" id="VDK29967.1"/>
    </source>
</evidence>
<dbReference type="AlphaFoldDB" id="A0A183CY59"/>
<protein>
    <submittedName>
        <fullName evidence="1 3">Uncharacterized protein</fullName>
    </submittedName>
</protein>
<dbReference type="EMBL" id="UYRT01001673">
    <property type="protein sequence ID" value="VDK29967.1"/>
    <property type="molecule type" value="Genomic_DNA"/>
</dbReference>
<evidence type="ECO:0000313" key="3">
    <source>
        <dbReference type="WBParaSite" id="GPUH_0000140301-mRNA-1"/>
    </source>
</evidence>
<name>A0A183CY59_9BILA</name>
<evidence type="ECO:0000313" key="2">
    <source>
        <dbReference type="Proteomes" id="UP000271098"/>
    </source>
</evidence>
<gene>
    <name evidence="1" type="ORF">GPUH_LOCUS1400</name>
</gene>
<sequence length="191" mass="22133">MRKRYNFGTDINDNKTTFNDVPDKMLGLECGSGRQGVAHPVAGRKYVLHRKIQNQHGTQSLDDSEVEWRCVNGIRLLTVLWILNCFEQIERGELQQACLDFYSRLFGEMNPRQITEKVYETHLSEDHIVLFVDCLNVQLEVWECSCSGDLNTRPVKVPTLTAEENLPGRPHLPFVKFNHGNFFYPLYICQK</sequence>
<proteinExistence type="predicted"/>
<dbReference type="OrthoDB" id="5831863at2759"/>